<proteinExistence type="predicted"/>
<dbReference type="GO" id="GO:0005634">
    <property type="term" value="C:nucleus"/>
    <property type="evidence" value="ECO:0007669"/>
    <property type="project" value="TreeGrafter"/>
</dbReference>
<protein>
    <submittedName>
        <fullName evidence="2">HTH_48 domain-containing protein</fullName>
    </submittedName>
</protein>
<accession>A0A0N5AUW6</accession>
<dbReference type="PANTHER" id="PTHR46060:SF2">
    <property type="entry name" value="HISTONE-LYSINE N-METHYLTRANSFERASE SETMAR"/>
    <property type="match status" value="1"/>
</dbReference>
<dbReference type="PANTHER" id="PTHR46060">
    <property type="entry name" value="MARINER MOS1 TRANSPOSASE-LIKE PROTEIN"/>
    <property type="match status" value="1"/>
</dbReference>
<dbReference type="GO" id="GO:0015074">
    <property type="term" value="P:DNA integration"/>
    <property type="evidence" value="ECO:0007669"/>
    <property type="project" value="TreeGrafter"/>
</dbReference>
<dbReference type="AlphaFoldDB" id="A0A0N5AUW6"/>
<sequence>MDLTVSEVVQDIENLYSKNAITARTVHRCFKRFRERRVSLADEICERNGCERKLTLNNEISYETVQKNPYTSVRKLAREVGVLRGTVFRHLRKIRMTKTLNKWVGEKSEPQPDS</sequence>
<evidence type="ECO:0000313" key="2">
    <source>
        <dbReference type="WBParaSite" id="SMUV_0000866301-mRNA-1"/>
    </source>
</evidence>
<dbReference type="GO" id="GO:0044774">
    <property type="term" value="P:mitotic DNA integrity checkpoint signaling"/>
    <property type="evidence" value="ECO:0007669"/>
    <property type="project" value="TreeGrafter"/>
</dbReference>
<dbReference type="GO" id="GO:0003690">
    <property type="term" value="F:double-stranded DNA binding"/>
    <property type="evidence" value="ECO:0007669"/>
    <property type="project" value="TreeGrafter"/>
</dbReference>
<dbReference type="GO" id="GO:0000014">
    <property type="term" value="F:single-stranded DNA endodeoxyribonuclease activity"/>
    <property type="evidence" value="ECO:0007669"/>
    <property type="project" value="TreeGrafter"/>
</dbReference>
<dbReference type="GO" id="GO:0046975">
    <property type="term" value="F:histone H3K36 methyltransferase activity"/>
    <property type="evidence" value="ECO:0007669"/>
    <property type="project" value="TreeGrafter"/>
</dbReference>
<dbReference type="WBParaSite" id="SMUV_0000866301-mRNA-1">
    <property type="protein sequence ID" value="SMUV_0000866301-mRNA-1"/>
    <property type="gene ID" value="SMUV_0000866301"/>
</dbReference>
<dbReference type="InterPro" id="IPR052709">
    <property type="entry name" value="Transposase-MT_Hybrid"/>
</dbReference>
<dbReference type="GO" id="GO:0031297">
    <property type="term" value="P:replication fork processing"/>
    <property type="evidence" value="ECO:0007669"/>
    <property type="project" value="TreeGrafter"/>
</dbReference>
<keyword evidence="1" id="KW-1185">Reference proteome</keyword>
<dbReference type="GO" id="GO:0042800">
    <property type="term" value="F:histone H3K4 methyltransferase activity"/>
    <property type="evidence" value="ECO:0007669"/>
    <property type="project" value="TreeGrafter"/>
</dbReference>
<dbReference type="GO" id="GO:0044547">
    <property type="term" value="F:DNA topoisomerase binding"/>
    <property type="evidence" value="ECO:0007669"/>
    <property type="project" value="TreeGrafter"/>
</dbReference>
<dbReference type="GO" id="GO:0000793">
    <property type="term" value="C:condensed chromosome"/>
    <property type="evidence" value="ECO:0007669"/>
    <property type="project" value="TreeGrafter"/>
</dbReference>
<name>A0A0N5AUW6_9BILA</name>
<dbReference type="Proteomes" id="UP000046393">
    <property type="component" value="Unplaced"/>
</dbReference>
<dbReference type="GO" id="GO:0006303">
    <property type="term" value="P:double-strand break repair via nonhomologous end joining"/>
    <property type="evidence" value="ECO:0007669"/>
    <property type="project" value="TreeGrafter"/>
</dbReference>
<organism evidence="1 2">
    <name type="scientific">Syphacia muris</name>
    <dbReference type="NCBI Taxonomy" id="451379"/>
    <lineage>
        <taxon>Eukaryota</taxon>
        <taxon>Metazoa</taxon>
        <taxon>Ecdysozoa</taxon>
        <taxon>Nematoda</taxon>
        <taxon>Chromadorea</taxon>
        <taxon>Rhabditida</taxon>
        <taxon>Spirurina</taxon>
        <taxon>Oxyuridomorpha</taxon>
        <taxon>Oxyuroidea</taxon>
        <taxon>Oxyuridae</taxon>
        <taxon>Syphacia</taxon>
    </lineage>
</organism>
<dbReference type="GO" id="GO:0035861">
    <property type="term" value="C:site of double-strand break"/>
    <property type="evidence" value="ECO:0007669"/>
    <property type="project" value="TreeGrafter"/>
</dbReference>
<dbReference type="STRING" id="451379.A0A0N5AUW6"/>
<dbReference type="GO" id="GO:0003697">
    <property type="term" value="F:single-stranded DNA binding"/>
    <property type="evidence" value="ECO:0007669"/>
    <property type="project" value="TreeGrafter"/>
</dbReference>
<dbReference type="GO" id="GO:0000729">
    <property type="term" value="P:DNA double-strand break processing"/>
    <property type="evidence" value="ECO:0007669"/>
    <property type="project" value="TreeGrafter"/>
</dbReference>
<reference evidence="2" key="1">
    <citation type="submission" date="2017-02" db="UniProtKB">
        <authorList>
            <consortium name="WormBaseParasite"/>
        </authorList>
    </citation>
    <scope>IDENTIFICATION</scope>
</reference>
<evidence type="ECO:0000313" key="1">
    <source>
        <dbReference type="Proteomes" id="UP000046393"/>
    </source>
</evidence>